<dbReference type="AlphaFoldDB" id="A0A4R8RRA6"/>
<proteinExistence type="predicted"/>
<sequence length="419" mass="45347">MAGRKFDPEFWRAAGPVLAIRPPTFSRTPMQLRASVNAGLKSLNKGAIPDAILETKHHVTSFDGEQIPVYQYSPKVPAAAAAAAAPTSGGANQPAFVYVHGGGLVAGQIEPFSRLFAATCALHTGVQMFAVEYRLPPDAAYPTPVEDCYAALKWLSESGGQLGVDAARLGFYGVSAGGGLGVGAALMARDRGLSPPLAKQMLVYPMLDDRTCVAPDDPLCGFLTWTNRSNLIGWNAYLAGKAGGQDVPEYAAPARAVDLGGLPSTYIDVGSLDLFCKEAVTFAGRLAAADVQLELHVYPGLPHIFDLYAPDIELARRAAENRRKAAMSFMPPRSFTPSRLLDIGVEGDLEWRMCLNPSDVSEHPEYMTLSYRWGLEADADMVLVTTNIDQFRQGQPIEMFPQTFRDAIFVARRFGIRYL</sequence>
<dbReference type="GO" id="GO:0016787">
    <property type="term" value="F:hydrolase activity"/>
    <property type="evidence" value="ECO:0007669"/>
    <property type="project" value="UniProtKB-KW"/>
</dbReference>
<dbReference type="STRING" id="5466.A0A4R8RRA6"/>
<dbReference type="PANTHER" id="PTHR48081">
    <property type="entry name" value="AB HYDROLASE SUPERFAMILY PROTEIN C4A8.06C"/>
    <property type="match status" value="1"/>
</dbReference>
<evidence type="ECO:0000259" key="2">
    <source>
        <dbReference type="Pfam" id="PF07859"/>
    </source>
</evidence>
<keyword evidence="1" id="KW-0378">Hydrolase</keyword>
<dbReference type="Gene3D" id="3.40.50.1820">
    <property type="entry name" value="alpha/beta hydrolase"/>
    <property type="match status" value="1"/>
</dbReference>
<protein>
    <submittedName>
        <fullName evidence="3">Carboxylesterase NlhH</fullName>
    </submittedName>
</protein>
<comment type="caution">
    <text evidence="3">The sequence shown here is derived from an EMBL/GenBank/DDBJ whole genome shotgun (WGS) entry which is preliminary data.</text>
</comment>
<dbReference type="Proteomes" id="UP000295703">
    <property type="component" value="Unassembled WGS sequence"/>
</dbReference>
<dbReference type="InterPro" id="IPR029058">
    <property type="entry name" value="AB_hydrolase_fold"/>
</dbReference>
<keyword evidence="4" id="KW-1185">Reference proteome</keyword>
<dbReference type="SUPFAM" id="SSF53474">
    <property type="entry name" value="alpha/beta-Hydrolases"/>
    <property type="match status" value="1"/>
</dbReference>
<organism evidence="3 4">
    <name type="scientific">Colletotrichum trifolii</name>
    <dbReference type="NCBI Taxonomy" id="5466"/>
    <lineage>
        <taxon>Eukaryota</taxon>
        <taxon>Fungi</taxon>
        <taxon>Dikarya</taxon>
        <taxon>Ascomycota</taxon>
        <taxon>Pezizomycotina</taxon>
        <taxon>Sordariomycetes</taxon>
        <taxon>Hypocreomycetidae</taxon>
        <taxon>Glomerellales</taxon>
        <taxon>Glomerellaceae</taxon>
        <taxon>Colletotrichum</taxon>
        <taxon>Colletotrichum orbiculare species complex</taxon>
    </lineage>
</organism>
<dbReference type="InterPro" id="IPR050300">
    <property type="entry name" value="GDXG_lipolytic_enzyme"/>
</dbReference>
<dbReference type="EMBL" id="RYZW01000014">
    <property type="protein sequence ID" value="TDZ67975.1"/>
    <property type="molecule type" value="Genomic_DNA"/>
</dbReference>
<reference evidence="3 4" key="1">
    <citation type="submission" date="2018-12" db="EMBL/GenBank/DDBJ databases">
        <title>Genome sequence and assembly of Colletotrichum trifolii.</title>
        <authorList>
            <person name="Gan P."/>
            <person name="Shirasu K."/>
        </authorList>
    </citation>
    <scope>NUCLEOTIDE SEQUENCE [LARGE SCALE GENOMIC DNA]</scope>
    <source>
        <strain evidence="3 4">543-2</strain>
    </source>
</reference>
<evidence type="ECO:0000313" key="4">
    <source>
        <dbReference type="Proteomes" id="UP000295703"/>
    </source>
</evidence>
<evidence type="ECO:0000256" key="1">
    <source>
        <dbReference type="ARBA" id="ARBA00022801"/>
    </source>
</evidence>
<feature type="domain" description="Alpha/beta hydrolase fold-3" evidence="2">
    <location>
        <begin position="96"/>
        <end position="305"/>
    </location>
</feature>
<dbReference type="Pfam" id="PF07859">
    <property type="entry name" value="Abhydrolase_3"/>
    <property type="match status" value="1"/>
</dbReference>
<name>A0A4R8RRA6_COLTR</name>
<dbReference type="PANTHER" id="PTHR48081:SF8">
    <property type="entry name" value="ALPHA_BETA HYDROLASE FOLD-3 DOMAIN-CONTAINING PROTEIN-RELATED"/>
    <property type="match status" value="1"/>
</dbReference>
<dbReference type="InterPro" id="IPR013094">
    <property type="entry name" value="AB_hydrolase_3"/>
</dbReference>
<accession>A0A4R8RRA6</accession>
<gene>
    <name evidence="3" type="primary">nlhH-1</name>
    <name evidence="3" type="ORF">CTRI78_v002560</name>
</gene>
<evidence type="ECO:0000313" key="3">
    <source>
        <dbReference type="EMBL" id="TDZ67975.1"/>
    </source>
</evidence>